<reference evidence="2" key="1">
    <citation type="submission" date="2020-05" db="EMBL/GenBank/DDBJ databases">
        <title>Phylogenomic resolution of chytrid fungi.</title>
        <authorList>
            <person name="Stajich J.E."/>
            <person name="Amses K."/>
            <person name="Simmons R."/>
            <person name="Seto K."/>
            <person name="Myers J."/>
            <person name="Bonds A."/>
            <person name="Quandt C.A."/>
            <person name="Barry K."/>
            <person name="Liu P."/>
            <person name="Grigoriev I."/>
            <person name="Longcore J.E."/>
            <person name="James T.Y."/>
        </authorList>
    </citation>
    <scope>NUCLEOTIDE SEQUENCE</scope>
    <source>
        <strain evidence="2">JEL0476</strain>
    </source>
</reference>
<evidence type="ECO:0000256" key="1">
    <source>
        <dbReference type="SAM" id="MobiDB-lite"/>
    </source>
</evidence>
<comment type="caution">
    <text evidence="2">The sequence shown here is derived from an EMBL/GenBank/DDBJ whole genome shotgun (WGS) entry which is preliminary data.</text>
</comment>
<sequence>MTKSGQTITEQISQTASDAYNKVKNTVMPEQSKTAGDKLDEGISATKDKKDSAADQTKGFFSEKSEQANDKIQSATKGKPVTTKVKENLEGAKDYVAEKANNVKDYSKKSANFQIKIVIAYQDRYFFLNVEDDLVVLTEQVSFWICYLFYNVHHAKMVAAAAEVVNCCRNVQKYLINSFCIKISVPYNPIPYSPNASTYKRQIYCCSNIPMKMQLYNLRNARSQANS</sequence>
<dbReference type="Proteomes" id="UP001211065">
    <property type="component" value="Unassembled WGS sequence"/>
</dbReference>
<evidence type="ECO:0000313" key="3">
    <source>
        <dbReference type="Proteomes" id="UP001211065"/>
    </source>
</evidence>
<name>A0AAD5XV88_9FUNG</name>
<gene>
    <name evidence="2" type="ORF">HK099_005021</name>
</gene>
<accession>A0AAD5XV88</accession>
<feature type="region of interest" description="Disordered" evidence="1">
    <location>
        <begin position="24"/>
        <end position="79"/>
    </location>
</feature>
<evidence type="ECO:0000313" key="2">
    <source>
        <dbReference type="EMBL" id="KAJ3218526.1"/>
    </source>
</evidence>
<keyword evidence="3" id="KW-1185">Reference proteome</keyword>
<dbReference type="EMBL" id="JADGJW010000376">
    <property type="protein sequence ID" value="KAJ3218526.1"/>
    <property type="molecule type" value="Genomic_DNA"/>
</dbReference>
<feature type="compositionally biased region" description="Basic and acidic residues" evidence="1">
    <location>
        <begin position="35"/>
        <end position="53"/>
    </location>
</feature>
<proteinExistence type="predicted"/>
<dbReference type="AlphaFoldDB" id="A0AAD5XV88"/>
<organism evidence="2 3">
    <name type="scientific">Clydaea vesicula</name>
    <dbReference type="NCBI Taxonomy" id="447962"/>
    <lineage>
        <taxon>Eukaryota</taxon>
        <taxon>Fungi</taxon>
        <taxon>Fungi incertae sedis</taxon>
        <taxon>Chytridiomycota</taxon>
        <taxon>Chytridiomycota incertae sedis</taxon>
        <taxon>Chytridiomycetes</taxon>
        <taxon>Lobulomycetales</taxon>
        <taxon>Lobulomycetaceae</taxon>
        <taxon>Clydaea</taxon>
    </lineage>
</organism>
<protein>
    <submittedName>
        <fullName evidence="2">Uncharacterized protein</fullName>
    </submittedName>
</protein>